<protein>
    <submittedName>
        <fullName evidence="1">Uncharacterized protein</fullName>
    </submittedName>
</protein>
<proteinExistence type="predicted"/>
<dbReference type="EMBL" id="AHMY02000051">
    <property type="protein sequence ID" value="EKO14669.1"/>
    <property type="molecule type" value="Genomic_DNA"/>
</dbReference>
<organism evidence="1 2">
    <name type="scientific">Leptospira kirschneri str. H1</name>
    <dbReference type="NCBI Taxonomy" id="1049966"/>
    <lineage>
        <taxon>Bacteria</taxon>
        <taxon>Pseudomonadati</taxon>
        <taxon>Spirochaetota</taxon>
        <taxon>Spirochaetia</taxon>
        <taxon>Leptospirales</taxon>
        <taxon>Leptospiraceae</taxon>
        <taxon>Leptospira</taxon>
    </lineage>
</organism>
<name>A0A0E2B0B8_9LEPT</name>
<evidence type="ECO:0000313" key="2">
    <source>
        <dbReference type="Proteomes" id="UP000006253"/>
    </source>
</evidence>
<dbReference type="Proteomes" id="UP000006253">
    <property type="component" value="Unassembled WGS sequence"/>
</dbReference>
<dbReference type="AlphaFoldDB" id="A0A0E2B0B8"/>
<accession>A0A0E2B0B8</accession>
<evidence type="ECO:0000313" key="1">
    <source>
        <dbReference type="EMBL" id="EKO14669.1"/>
    </source>
</evidence>
<dbReference type="NCBIfam" id="NF047692">
    <property type="entry name" value="LIC11631_fam"/>
    <property type="match status" value="1"/>
</dbReference>
<sequence length="249" mass="28550">MKAGLWSAFLFLGGICRRTDKICMTGTQKTQKHSIFSPSGHGDLYALDNLYLSPLRENEVWDFSKLVQFSPFNLGFFCMRAALSVRCEQKIIAQGFSPGFVLGLSKIDEFEHLNLFQTKGFIPKVFGKEFPMKINSTIHPILNPVLATYEKMLFEEWDPQAFALEGHFENREILIAGVVLPEEEKNLPKLLKHLIQLLSGKSGKFYLRTGKHSYLCLKKEKESLGPIFFQGKEKIWSSFVFLILEIEKF</sequence>
<gene>
    <name evidence="1" type="ORF">LEP1GSC081_1809</name>
</gene>
<comment type="caution">
    <text evidence="1">The sequence shown here is derived from an EMBL/GenBank/DDBJ whole genome shotgun (WGS) entry which is preliminary data.</text>
</comment>
<reference evidence="1 2" key="1">
    <citation type="submission" date="2012-10" db="EMBL/GenBank/DDBJ databases">
        <authorList>
            <person name="Harkins D.M."/>
            <person name="Durkin A.S."/>
            <person name="Brinkac L.M."/>
            <person name="Selengut J.D."/>
            <person name="Sanka R."/>
            <person name="DePew J."/>
            <person name="Purushe J."/>
            <person name="Peacock S.J."/>
            <person name="Thaipadungpanit J."/>
            <person name="Wuthiekanun V.W."/>
            <person name="Day N.P."/>
            <person name="Vinetz J.M."/>
            <person name="Sutton G.G."/>
            <person name="Nelson W.C."/>
            <person name="Fouts D.E."/>
        </authorList>
    </citation>
    <scope>NUCLEOTIDE SEQUENCE [LARGE SCALE GENOMIC DNA]</scope>
    <source>
        <strain evidence="1 2">H1</strain>
    </source>
</reference>